<dbReference type="Proteomes" id="UP000034866">
    <property type="component" value="Chromosome"/>
</dbReference>
<keyword evidence="2" id="KW-1185">Reference proteome</keyword>
<evidence type="ECO:0000313" key="1">
    <source>
        <dbReference type="EMBL" id="AKH65663.1"/>
    </source>
</evidence>
<sequence>MLFNQRLISTVEPGIEAGDGKIECILNINTIFDENCVDTYAVLGKEVSYTFCVNKYEPVYS</sequence>
<dbReference type="KEGG" id="ptt:VY86_22235"/>
<protein>
    <submittedName>
        <fullName evidence="1">Uncharacterized protein</fullName>
    </submittedName>
</protein>
<dbReference type="PATRIC" id="fig|230089.6.peg.5034"/>
<reference evidence="1 2" key="1">
    <citation type="journal article" date="2015" name="J. Biotechnol.">
        <title>Complete genome sequence of Photorhabdus temperata subsp. thracensis 39-8(T), an entomopathogenic bacterium for the improved commercial bioinsecticide.</title>
        <authorList>
            <person name="Kwak Y."/>
            <person name="Shin J.H."/>
        </authorList>
    </citation>
    <scope>NUCLEOTIDE SEQUENCE [LARGE SCALE GENOMIC DNA]</scope>
    <source>
        <strain evidence="1 2">DSM 15199</strain>
    </source>
</reference>
<name>A0A0F7LUQ0_9GAMM</name>
<organism evidence="1 2">
    <name type="scientific">Photorhabdus thracensis</name>
    <dbReference type="NCBI Taxonomy" id="230089"/>
    <lineage>
        <taxon>Bacteria</taxon>
        <taxon>Pseudomonadati</taxon>
        <taxon>Pseudomonadota</taxon>
        <taxon>Gammaproteobacteria</taxon>
        <taxon>Enterobacterales</taxon>
        <taxon>Morganellaceae</taxon>
        <taxon>Photorhabdus</taxon>
    </lineage>
</organism>
<dbReference type="RefSeq" id="WP_046976601.1">
    <property type="nucleotide sequence ID" value="NZ_CP011104.1"/>
</dbReference>
<dbReference type="AlphaFoldDB" id="A0A0F7LUQ0"/>
<reference evidence="2" key="2">
    <citation type="submission" date="2015-03" db="EMBL/GenBank/DDBJ databases">
        <title>Genome sequence of Azospirillum thiophilum strain DSM 21654T.</title>
        <authorList>
            <person name="Kwak Y."/>
            <person name="Shin J.-H."/>
        </authorList>
    </citation>
    <scope>NUCLEOTIDE SEQUENCE [LARGE SCALE GENOMIC DNA]</scope>
    <source>
        <strain evidence="2">DSM 15199</strain>
    </source>
</reference>
<evidence type="ECO:0000313" key="2">
    <source>
        <dbReference type="Proteomes" id="UP000034866"/>
    </source>
</evidence>
<gene>
    <name evidence="1" type="ORF">VY86_22235</name>
</gene>
<proteinExistence type="predicted"/>
<dbReference type="EMBL" id="CP011104">
    <property type="protein sequence ID" value="AKH65663.1"/>
    <property type="molecule type" value="Genomic_DNA"/>
</dbReference>
<accession>A0A0F7LUQ0</accession>